<evidence type="ECO:0000256" key="2">
    <source>
        <dbReference type="SAM" id="SignalP"/>
    </source>
</evidence>
<comment type="caution">
    <text evidence="3">The sequence shown here is derived from an EMBL/GenBank/DDBJ whole genome shotgun (WGS) entry which is preliminary data.</text>
</comment>
<evidence type="ECO:0000313" key="3">
    <source>
        <dbReference type="EMBL" id="KAL3783854.1"/>
    </source>
</evidence>
<feature type="signal peptide" evidence="2">
    <location>
        <begin position="1"/>
        <end position="18"/>
    </location>
</feature>
<dbReference type="AlphaFoldDB" id="A0ABD3P858"/>
<reference evidence="3 4" key="1">
    <citation type="submission" date="2024-10" db="EMBL/GenBank/DDBJ databases">
        <title>Updated reference genomes for cyclostephanoid diatoms.</title>
        <authorList>
            <person name="Roberts W.R."/>
            <person name="Alverson A.J."/>
        </authorList>
    </citation>
    <scope>NUCLEOTIDE SEQUENCE [LARGE SCALE GENOMIC DNA]</scope>
    <source>
        <strain evidence="3 4">AJA010-31</strain>
    </source>
</reference>
<gene>
    <name evidence="3" type="ORF">ACHAWO_011450</name>
</gene>
<feature type="region of interest" description="Disordered" evidence="1">
    <location>
        <begin position="164"/>
        <end position="207"/>
    </location>
</feature>
<sequence length="207" mass="23008">MKTFTVTLVATTLATATAFQPPAQSRASTALHEYIPSGFTKDSWASFKAKEKKQKEEQMKKNLGRVGPKGFQSRSFQSFQEALERGETTHMMPVEFAKERLAKGEIKLEDIPYMQRGGNWDNSDVKGAKKVRWLSSDKEYAAGGFRKSQSISILGEGAGLDWTGSRAKSSPNVVTAPKMSKNYKAPTLSQMKGQVEEKPKKKGWFGF</sequence>
<organism evidence="3 4">
    <name type="scientific">Cyclotella atomus</name>
    <dbReference type="NCBI Taxonomy" id="382360"/>
    <lineage>
        <taxon>Eukaryota</taxon>
        <taxon>Sar</taxon>
        <taxon>Stramenopiles</taxon>
        <taxon>Ochrophyta</taxon>
        <taxon>Bacillariophyta</taxon>
        <taxon>Coscinodiscophyceae</taxon>
        <taxon>Thalassiosirophycidae</taxon>
        <taxon>Stephanodiscales</taxon>
        <taxon>Stephanodiscaceae</taxon>
        <taxon>Cyclotella</taxon>
    </lineage>
</organism>
<evidence type="ECO:0000313" key="4">
    <source>
        <dbReference type="Proteomes" id="UP001530400"/>
    </source>
</evidence>
<keyword evidence="4" id="KW-1185">Reference proteome</keyword>
<protein>
    <submittedName>
        <fullName evidence="3">Uncharacterized protein</fullName>
    </submittedName>
</protein>
<evidence type="ECO:0000256" key="1">
    <source>
        <dbReference type="SAM" id="MobiDB-lite"/>
    </source>
</evidence>
<name>A0ABD3P858_9STRA</name>
<dbReference type="EMBL" id="JALLPJ020000748">
    <property type="protein sequence ID" value="KAL3783854.1"/>
    <property type="molecule type" value="Genomic_DNA"/>
</dbReference>
<dbReference type="Proteomes" id="UP001530400">
    <property type="component" value="Unassembled WGS sequence"/>
</dbReference>
<accession>A0ABD3P858</accession>
<feature type="region of interest" description="Disordered" evidence="1">
    <location>
        <begin position="50"/>
        <end position="71"/>
    </location>
</feature>
<feature type="chain" id="PRO_5044834198" evidence="2">
    <location>
        <begin position="19"/>
        <end position="207"/>
    </location>
</feature>
<proteinExistence type="predicted"/>
<keyword evidence="2" id="KW-0732">Signal</keyword>